<comment type="caution">
    <text evidence="6">The sequence shown here is derived from an EMBL/GenBank/DDBJ whole genome shotgun (WGS) entry which is preliminary data.</text>
</comment>
<comment type="catalytic activity">
    <reaction evidence="1">
        <text>[protein]-peptidylproline (omega=180) = [protein]-peptidylproline (omega=0)</text>
        <dbReference type="Rhea" id="RHEA:16237"/>
        <dbReference type="Rhea" id="RHEA-COMP:10747"/>
        <dbReference type="Rhea" id="RHEA-COMP:10748"/>
        <dbReference type="ChEBI" id="CHEBI:83833"/>
        <dbReference type="ChEBI" id="CHEBI:83834"/>
        <dbReference type="EC" id="5.2.1.8"/>
    </reaction>
</comment>
<evidence type="ECO:0000256" key="4">
    <source>
        <dbReference type="ARBA" id="ARBA00023110"/>
    </source>
</evidence>
<evidence type="ECO:0000313" key="6">
    <source>
        <dbReference type="EMBL" id="MFD0980271.1"/>
    </source>
</evidence>
<evidence type="ECO:0000259" key="5">
    <source>
        <dbReference type="Pfam" id="PF13145"/>
    </source>
</evidence>
<feature type="domain" description="PpiC" evidence="5">
    <location>
        <begin position="115"/>
        <end position="238"/>
    </location>
</feature>
<keyword evidence="7" id="KW-1185">Reference proteome</keyword>
<keyword evidence="4" id="KW-0697">Rotamase</keyword>
<accession>A0ABW3IQW7</accession>
<evidence type="ECO:0000256" key="1">
    <source>
        <dbReference type="ARBA" id="ARBA00000971"/>
    </source>
</evidence>
<dbReference type="PANTHER" id="PTHR47245:SF2">
    <property type="entry name" value="PEPTIDYL-PROLYL CIS-TRANS ISOMERASE HP_0175-RELATED"/>
    <property type="match status" value="1"/>
</dbReference>
<dbReference type="RefSeq" id="WP_386074585.1">
    <property type="nucleotide sequence ID" value="NZ_JBHTJT010000012.1"/>
</dbReference>
<sequence>MRLLKEPLLHFLLLGAGLFAWYSVRAPEVPAQDASPQIVIDAQDVDRLIVQYRATWRRPPTVAELEVMIDGLAREEVLVREAREMGLDVGDSVIRGRLTQKMDFLTTSVAQSMEPEDAVLQEHLETNADRFRTDGRIAFEQVYLGTAPDEAATKQILAHLEAGKPSDSLGQPTLLPPDLPPSARTAIDATFGSRFFEQLQGLPVGAWQGPVISGYGSHLVRVTAREEARLPTVDEIREAVLFDWRRVMSETLTEAQYEQLAAQYEITRPDLSEWADQVLQ</sequence>
<name>A0ABW3IQW7_9RHOB</name>
<evidence type="ECO:0000256" key="2">
    <source>
        <dbReference type="ARBA" id="ARBA00007656"/>
    </source>
</evidence>
<dbReference type="GO" id="GO:0016853">
    <property type="term" value="F:isomerase activity"/>
    <property type="evidence" value="ECO:0007669"/>
    <property type="project" value="UniProtKB-KW"/>
</dbReference>
<keyword evidence="6" id="KW-0413">Isomerase</keyword>
<dbReference type="Proteomes" id="UP001597108">
    <property type="component" value="Unassembled WGS sequence"/>
</dbReference>
<gene>
    <name evidence="6" type="ORF">ACFQ2S_11475</name>
</gene>
<reference evidence="7" key="1">
    <citation type="journal article" date="2019" name="Int. J. Syst. Evol. Microbiol.">
        <title>The Global Catalogue of Microorganisms (GCM) 10K type strain sequencing project: providing services to taxonomists for standard genome sequencing and annotation.</title>
        <authorList>
            <consortium name="The Broad Institute Genomics Platform"/>
            <consortium name="The Broad Institute Genome Sequencing Center for Infectious Disease"/>
            <person name="Wu L."/>
            <person name="Ma J."/>
        </authorList>
    </citation>
    <scope>NUCLEOTIDE SEQUENCE [LARGE SCALE GENOMIC DNA]</scope>
    <source>
        <strain evidence="7">CCUG 60524</strain>
    </source>
</reference>
<dbReference type="Pfam" id="PF13145">
    <property type="entry name" value="Rotamase_2"/>
    <property type="match status" value="1"/>
</dbReference>
<organism evidence="6 7">
    <name type="scientific">Tropicimonas aquimaris</name>
    <dbReference type="NCBI Taxonomy" id="914152"/>
    <lineage>
        <taxon>Bacteria</taxon>
        <taxon>Pseudomonadati</taxon>
        <taxon>Pseudomonadota</taxon>
        <taxon>Alphaproteobacteria</taxon>
        <taxon>Rhodobacterales</taxon>
        <taxon>Roseobacteraceae</taxon>
        <taxon>Tropicimonas</taxon>
    </lineage>
</organism>
<protein>
    <recommendedName>
        <fullName evidence="3">peptidylprolyl isomerase</fullName>
        <ecNumber evidence="3">5.2.1.8</ecNumber>
    </recommendedName>
</protein>
<dbReference type="EMBL" id="JBHTJT010000012">
    <property type="protein sequence ID" value="MFD0980271.1"/>
    <property type="molecule type" value="Genomic_DNA"/>
</dbReference>
<proteinExistence type="inferred from homology"/>
<dbReference type="InterPro" id="IPR000297">
    <property type="entry name" value="PPIase_PpiC"/>
</dbReference>
<dbReference type="InterPro" id="IPR050245">
    <property type="entry name" value="PrsA_foldase"/>
</dbReference>
<comment type="similarity">
    <text evidence="2">Belongs to the PpiC/parvulin rotamase family.</text>
</comment>
<dbReference type="PANTHER" id="PTHR47245">
    <property type="entry name" value="PEPTIDYLPROLYL ISOMERASE"/>
    <property type="match status" value="1"/>
</dbReference>
<dbReference type="EC" id="5.2.1.8" evidence="3"/>
<evidence type="ECO:0000256" key="3">
    <source>
        <dbReference type="ARBA" id="ARBA00013194"/>
    </source>
</evidence>
<evidence type="ECO:0000313" key="7">
    <source>
        <dbReference type="Proteomes" id="UP001597108"/>
    </source>
</evidence>